<dbReference type="InterPro" id="IPR022036">
    <property type="entry name" value="DUF3605"/>
</dbReference>
<dbReference type="AlphaFoldDB" id="A0A5C3E135"/>
<organism evidence="2 3">
    <name type="scientific">Ustilago trichophora</name>
    <dbReference type="NCBI Taxonomy" id="86804"/>
    <lineage>
        <taxon>Eukaryota</taxon>
        <taxon>Fungi</taxon>
        <taxon>Dikarya</taxon>
        <taxon>Basidiomycota</taxon>
        <taxon>Ustilaginomycotina</taxon>
        <taxon>Ustilaginomycetes</taxon>
        <taxon>Ustilaginales</taxon>
        <taxon>Ustilaginaceae</taxon>
        <taxon>Ustilago</taxon>
    </lineage>
</organism>
<dbReference type="PANTHER" id="PTHR35020:SF2">
    <property type="entry name" value="N-ACETYLGLUCOSAMINE-INDUCED PROTEIN 1"/>
    <property type="match status" value="1"/>
</dbReference>
<dbReference type="GO" id="GO:0005737">
    <property type="term" value="C:cytoplasm"/>
    <property type="evidence" value="ECO:0007669"/>
    <property type="project" value="TreeGrafter"/>
</dbReference>
<protein>
    <submittedName>
        <fullName evidence="2">Uncharacterized protein</fullName>
    </submittedName>
</protein>
<evidence type="ECO:0000256" key="1">
    <source>
        <dbReference type="SAM" id="MobiDB-lite"/>
    </source>
</evidence>
<dbReference type="GO" id="GO:0006044">
    <property type="term" value="P:N-acetylglucosamine metabolic process"/>
    <property type="evidence" value="ECO:0007669"/>
    <property type="project" value="TreeGrafter"/>
</dbReference>
<keyword evidence="3" id="KW-1185">Reference proteome</keyword>
<gene>
    <name evidence="2" type="ORF">UTRI_01899</name>
</gene>
<feature type="compositionally biased region" description="Low complexity" evidence="1">
    <location>
        <begin position="40"/>
        <end position="55"/>
    </location>
</feature>
<sequence length="301" mass="33478">MIVTSKTLSATSAPSAKSISSQLTLRGTRDGDLAATLLSHNPSSSNTTLTTSHPSGTKPERTPLFTWAQLQTIISSGNLQLLSRHPQDLREYFAWMDSVKLSYGSVTNFLLCERFTASKLLEKAKASSCCTSKSASDCTKEGKDRCFRSYFKQGVDCQILVNDWPYSVPEGVVHHVVWSYLPILHRDLVSKPNDSDVESIAWNVVAKRGLCGTISPDTGLKIPSLQDHISHLSDLKLSLTGKDQHLQNKVEETLREACQELVRFIRDHWDMERCEAAFFANPPSLQSVPSLAHFHVLIKHI</sequence>
<name>A0A5C3E135_9BASI</name>
<dbReference type="OrthoDB" id="498286at2759"/>
<dbReference type="PANTHER" id="PTHR35020">
    <property type="entry name" value="N-ACETYLGLUCOSAMINE-INDUCED PROTEIN 1"/>
    <property type="match status" value="1"/>
</dbReference>
<reference evidence="2 3" key="1">
    <citation type="submission" date="2018-03" db="EMBL/GenBank/DDBJ databases">
        <authorList>
            <person name="Guldener U."/>
        </authorList>
    </citation>
    <scope>NUCLEOTIDE SEQUENCE [LARGE SCALE GENOMIC DNA]</scope>
    <source>
        <strain evidence="2 3">NBRC100155</strain>
    </source>
</reference>
<dbReference type="EMBL" id="OOIN01000005">
    <property type="protein sequence ID" value="SPO23221.1"/>
    <property type="molecule type" value="Genomic_DNA"/>
</dbReference>
<evidence type="ECO:0000313" key="2">
    <source>
        <dbReference type="EMBL" id="SPO23221.1"/>
    </source>
</evidence>
<accession>A0A5C3E135</accession>
<evidence type="ECO:0000313" key="3">
    <source>
        <dbReference type="Proteomes" id="UP000324022"/>
    </source>
</evidence>
<dbReference type="Pfam" id="PF12239">
    <property type="entry name" value="DUF3605"/>
    <property type="match status" value="2"/>
</dbReference>
<feature type="region of interest" description="Disordered" evidence="1">
    <location>
        <begin position="40"/>
        <end position="61"/>
    </location>
</feature>
<dbReference type="Proteomes" id="UP000324022">
    <property type="component" value="Unassembled WGS sequence"/>
</dbReference>
<proteinExistence type="predicted"/>